<feature type="compositionally biased region" description="Low complexity" evidence="2">
    <location>
        <begin position="171"/>
        <end position="192"/>
    </location>
</feature>
<feature type="region of interest" description="Disordered" evidence="2">
    <location>
        <begin position="322"/>
        <end position="446"/>
    </location>
</feature>
<feature type="compositionally biased region" description="Low complexity" evidence="2">
    <location>
        <begin position="395"/>
        <end position="416"/>
    </location>
</feature>
<feature type="compositionally biased region" description="Low complexity" evidence="2">
    <location>
        <begin position="330"/>
        <end position="347"/>
    </location>
</feature>
<dbReference type="SUPFAM" id="SSF144284">
    <property type="entry name" value="Sec2 N-terminal region"/>
    <property type="match status" value="1"/>
</dbReference>
<gene>
    <name evidence="4" type="ORF">OBBRIDRAFT_813328</name>
</gene>
<protein>
    <recommendedName>
        <fullName evidence="3">GDP/GTP exchange factor Sec2 N-terminal domain-containing protein</fullName>
    </recommendedName>
</protein>
<feature type="compositionally biased region" description="Pro residues" evidence="2">
    <location>
        <begin position="155"/>
        <end position="170"/>
    </location>
</feature>
<feature type="compositionally biased region" description="Polar residues" evidence="2">
    <location>
        <begin position="140"/>
        <end position="149"/>
    </location>
</feature>
<dbReference type="PANTHER" id="PTHR14430">
    <property type="entry name" value="RABIN3-RELATED"/>
    <property type="match status" value="1"/>
</dbReference>
<dbReference type="PANTHER" id="PTHR14430:SF4">
    <property type="entry name" value="GDP_GTP EXCHANGE FACTOR SEC2 N-TERMINAL DOMAIN-CONTAINING PROTEIN"/>
    <property type="match status" value="1"/>
</dbReference>
<accession>A0A8E2DKP2</accession>
<dbReference type="PRINTS" id="PR01217">
    <property type="entry name" value="PRICHEXTENSN"/>
</dbReference>
<evidence type="ECO:0000256" key="2">
    <source>
        <dbReference type="SAM" id="MobiDB-lite"/>
    </source>
</evidence>
<dbReference type="GO" id="GO:0006887">
    <property type="term" value="P:exocytosis"/>
    <property type="evidence" value="ECO:0007669"/>
    <property type="project" value="TreeGrafter"/>
</dbReference>
<evidence type="ECO:0000256" key="1">
    <source>
        <dbReference type="ARBA" id="ARBA00023054"/>
    </source>
</evidence>
<reference evidence="4 5" key="1">
    <citation type="submission" date="2016-07" db="EMBL/GenBank/DDBJ databases">
        <title>Draft genome of the white-rot fungus Obba rivulosa 3A-2.</title>
        <authorList>
            <consortium name="DOE Joint Genome Institute"/>
            <person name="Miettinen O."/>
            <person name="Riley R."/>
            <person name="Acob R."/>
            <person name="Barry K."/>
            <person name="Cullen D."/>
            <person name="De Vries R."/>
            <person name="Hainaut M."/>
            <person name="Hatakka A."/>
            <person name="Henrissat B."/>
            <person name="Hilden K."/>
            <person name="Kuo R."/>
            <person name="Labutti K."/>
            <person name="Lipzen A."/>
            <person name="Makela M.R."/>
            <person name="Sandor L."/>
            <person name="Spatafora J.W."/>
            <person name="Grigoriev I.V."/>
            <person name="Hibbett D.S."/>
        </authorList>
    </citation>
    <scope>NUCLEOTIDE SEQUENCE [LARGE SCALE GENOMIC DNA]</scope>
    <source>
        <strain evidence="4 5">3A-2</strain>
    </source>
</reference>
<feature type="domain" description="GDP/GTP exchange factor Sec2 N-terminal" evidence="3">
    <location>
        <begin position="243"/>
        <end position="309"/>
    </location>
</feature>
<dbReference type="GO" id="GO:0005085">
    <property type="term" value="F:guanyl-nucleotide exchange factor activity"/>
    <property type="evidence" value="ECO:0007669"/>
    <property type="project" value="InterPro"/>
</dbReference>
<dbReference type="Pfam" id="PF06428">
    <property type="entry name" value="Sec2p"/>
    <property type="match status" value="1"/>
</dbReference>
<dbReference type="AlphaFoldDB" id="A0A8E2DKP2"/>
<dbReference type="InterPro" id="IPR040351">
    <property type="entry name" value="RAB3IL/RAB3IP/Sec2"/>
</dbReference>
<feature type="compositionally biased region" description="Pro residues" evidence="2">
    <location>
        <begin position="382"/>
        <end position="394"/>
    </location>
</feature>
<keyword evidence="5" id="KW-1185">Reference proteome</keyword>
<evidence type="ECO:0000313" key="4">
    <source>
        <dbReference type="EMBL" id="OCH89064.1"/>
    </source>
</evidence>
<feature type="compositionally biased region" description="Basic and acidic residues" evidence="2">
    <location>
        <begin position="119"/>
        <end position="139"/>
    </location>
</feature>
<proteinExistence type="predicted"/>
<dbReference type="GO" id="GO:0051286">
    <property type="term" value="C:cell tip"/>
    <property type="evidence" value="ECO:0007669"/>
    <property type="project" value="TreeGrafter"/>
</dbReference>
<dbReference type="EMBL" id="KV722436">
    <property type="protein sequence ID" value="OCH89064.1"/>
    <property type="molecule type" value="Genomic_DNA"/>
</dbReference>
<feature type="region of interest" description="Disordered" evidence="2">
    <location>
        <begin position="119"/>
        <end position="240"/>
    </location>
</feature>
<dbReference type="GO" id="GO:0070319">
    <property type="term" value="C:Golgi to plasma membrane transport vesicle"/>
    <property type="evidence" value="ECO:0007669"/>
    <property type="project" value="TreeGrafter"/>
</dbReference>
<dbReference type="Gene3D" id="6.10.140.910">
    <property type="match status" value="1"/>
</dbReference>
<name>A0A8E2DKP2_9APHY</name>
<feature type="compositionally biased region" description="Low complexity" evidence="2">
    <location>
        <begin position="428"/>
        <end position="443"/>
    </location>
</feature>
<evidence type="ECO:0000259" key="3">
    <source>
        <dbReference type="Pfam" id="PF06428"/>
    </source>
</evidence>
<sequence length="470" mass="50646">MAHLPAGTRIPPRRVDSYVASKGAFFVQLHDELHDVKRVHAHGQEEDLRLALSRMMSRVEELTSMLKEAYKAQTDLQTELTLAKSNLQLALANNEMLEDALRRDGAGHARDIGWRRWSAREQKEREAEEERRRSVDSRIDSPNFSLDSRASSPKPQAPAPPPALSQPQPQPQTQASPKPRSSSTLPSPTPSSDGRFFRFRFGSTSQYPASPRPPSAAGTQSPLVNGHASHLTSASLPSLVPAQEKELEELNAELKREREAHKKVCADKHALESELEALSQALFEEANKMVSTERRKLAELEEELQEAHAEREALKSALRLVERQARHSQDAIGSSSDTLSSSPDAAAVARFTHTHKRSSSSAIAVKSPPLSAPPSPASATPPSLPPASAPPSPPGAARVPPLAPADPSSALQSDSPVDALASSRTLKASAPPSRSASPAPSEPGVFARARPLDYLPGEESPWADVASFAG</sequence>
<dbReference type="OrthoDB" id="5560525at2759"/>
<evidence type="ECO:0000313" key="5">
    <source>
        <dbReference type="Proteomes" id="UP000250043"/>
    </source>
</evidence>
<keyword evidence="1" id="KW-0175">Coiled coil</keyword>
<organism evidence="4 5">
    <name type="scientific">Obba rivulosa</name>
    <dbReference type="NCBI Taxonomy" id="1052685"/>
    <lineage>
        <taxon>Eukaryota</taxon>
        <taxon>Fungi</taxon>
        <taxon>Dikarya</taxon>
        <taxon>Basidiomycota</taxon>
        <taxon>Agaricomycotina</taxon>
        <taxon>Agaricomycetes</taxon>
        <taxon>Polyporales</taxon>
        <taxon>Gelatoporiaceae</taxon>
        <taxon>Obba</taxon>
    </lineage>
</organism>
<dbReference type="Proteomes" id="UP000250043">
    <property type="component" value="Unassembled WGS sequence"/>
</dbReference>
<dbReference type="InterPro" id="IPR009449">
    <property type="entry name" value="Sec2_N"/>
</dbReference>